<dbReference type="PANTHER" id="PTHR48207:SF3">
    <property type="entry name" value="SUCCINATE--HYDROXYMETHYLGLUTARATE COA-TRANSFERASE"/>
    <property type="match status" value="1"/>
</dbReference>
<dbReference type="InterPro" id="IPR050483">
    <property type="entry name" value="CoA-transferase_III_domain"/>
</dbReference>
<accession>A0ABY9YVJ7</accession>
<evidence type="ECO:0000313" key="3">
    <source>
        <dbReference type="Proteomes" id="UP001301869"/>
    </source>
</evidence>
<dbReference type="SUPFAM" id="SSF89796">
    <property type="entry name" value="CoA-transferase family III (CaiB/BaiF)"/>
    <property type="match status" value="1"/>
</dbReference>
<dbReference type="EMBL" id="CP119391">
    <property type="protein sequence ID" value="WNK18899.1"/>
    <property type="molecule type" value="Genomic_DNA"/>
</dbReference>
<dbReference type="InterPro" id="IPR003673">
    <property type="entry name" value="CoA-Trfase_fam_III"/>
</dbReference>
<proteinExistence type="predicted"/>
<dbReference type="PANTHER" id="PTHR48207">
    <property type="entry name" value="SUCCINATE--HYDROXYMETHYLGLUTARATE COA-TRANSFERASE"/>
    <property type="match status" value="1"/>
</dbReference>
<protein>
    <submittedName>
        <fullName evidence="2">CoA transferase</fullName>
    </submittedName>
</protein>
<dbReference type="Gene3D" id="3.30.1540.10">
    <property type="entry name" value="formyl-coa transferase, domain 3"/>
    <property type="match status" value="1"/>
</dbReference>
<dbReference type="InterPro" id="IPR023606">
    <property type="entry name" value="CoA-Trfase_III_dom_1_sf"/>
</dbReference>
<keyword evidence="1 2" id="KW-0808">Transferase</keyword>
<sequence length="371" mass="40667">MQPLQGVTILDLSRVLAGPYCTSMLVDLGAEVIKIEAEHGDDSRHIAPFMEDESIYFSMLNRGKKSLCLNLKDPKDKSHFDTLCKNADVIVENFRPGVTSRLGIDEKTLRERHPSLIYCSISGFGQTGPMTSKPAYDIIAQALSGIMAATGPEGGPPTRIGESMGDVCAGMFSSWSICAALFQRERDPERKGCYLDVSMLDCLFSMQVTNLAQYVANDQAPSPIGNRHPLSAPFDSFQASDGKVIIAVISNGLFKRLAECMEMSELISDERFSSDERRCANQAELKAIIEAWTEQDTVDGICIKLDAAGVPASPIWDIKQTSQSQHADSRQLLMDMGQWRSPAQPVYFNGKKVANDQPAPKLGQHNSLLKG</sequence>
<name>A0ABY9YVJ7_9GAMM</name>
<evidence type="ECO:0000256" key="1">
    <source>
        <dbReference type="ARBA" id="ARBA00022679"/>
    </source>
</evidence>
<gene>
    <name evidence="2" type="ORF">P1P91_08330</name>
</gene>
<evidence type="ECO:0000313" key="2">
    <source>
        <dbReference type="EMBL" id="WNK18899.1"/>
    </source>
</evidence>
<dbReference type="InterPro" id="IPR044855">
    <property type="entry name" value="CoA-Trfase_III_dom3_sf"/>
</dbReference>
<dbReference type="Pfam" id="PF02515">
    <property type="entry name" value="CoA_transf_3"/>
    <property type="match status" value="1"/>
</dbReference>
<dbReference type="Proteomes" id="UP001301869">
    <property type="component" value="Chromosome"/>
</dbReference>
<organism evidence="2 3">
    <name type="scientific">Halomonas piscis</name>
    <dbReference type="NCBI Taxonomy" id="3031727"/>
    <lineage>
        <taxon>Bacteria</taxon>
        <taxon>Pseudomonadati</taxon>
        <taxon>Pseudomonadota</taxon>
        <taxon>Gammaproteobacteria</taxon>
        <taxon>Oceanospirillales</taxon>
        <taxon>Halomonadaceae</taxon>
        <taxon>Halomonas</taxon>
    </lineage>
</organism>
<dbReference type="GO" id="GO:0016740">
    <property type="term" value="F:transferase activity"/>
    <property type="evidence" value="ECO:0007669"/>
    <property type="project" value="UniProtKB-KW"/>
</dbReference>
<keyword evidence="3" id="KW-1185">Reference proteome</keyword>
<dbReference type="Gene3D" id="3.40.50.10540">
    <property type="entry name" value="Crotonobetainyl-coa:carnitine coa-transferase, domain 1"/>
    <property type="match status" value="1"/>
</dbReference>
<reference evidence="2 3" key="1">
    <citation type="submission" date="2023-03" db="EMBL/GenBank/DDBJ databases">
        <title>Halomonas sp. nov., isolated from Korean tranditional fermented seafood 'Jeotgal'.</title>
        <authorList>
            <person name="Kim B."/>
            <person name="Shin N.-R."/>
        </authorList>
    </citation>
    <scope>NUCLEOTIDE SEQUENCE [LARGE SCALE GENOMIC DNA]</scope>
    <source>
        <strain evidence="2 3">SG2L-4</strain>
    </source>
</reference>
<dbReference type="RefSeq" id="WP_311881903.1">
    <property type="nucleotide sequence ID" value="NZ_CP119391.1"/>
</dbReference>